<dbReference type="OrthoDB" id="5392779at2759"/>
<dbReference type="AlphaFoldDB" id="A0A1R3RZH8"/>
<keyword evidence="2" id="KW-0804">Transcription</keyword>
<accession>A0A1R3RZH8</accession>
<evidence type="ECO:0000313" key="4">
    <source>
        <dbReference type="EMBL" id="OOF99861.1"/>
    </source>
</evidence>
<proteinExistence type="predicted"/>
<evidence type="ECO:0000256" key="3">
    <source>
        <dbReference type="ARBA" id="ARBA00023242"/>
    </source>
</evidence>
<dbReference type="PANTHER" id="PTHR47840">
    <property type="entry name" value="ZN(II)2CYS6 TRANSCRIPTION FACTOR (EUROFUNG)-RELATED"/>
    <property type="match status" value="1"/>
</dbReference>
<keyword evidence="5" id="KW-1185">Reference proteome</keyword>
<evidence type="ECO:0008006" key="6">
    <source>
        <dbReference type="Google" id="ProtNLM"/>
    </source>
</evidence>
<dbReference type="STRING" id="602072.A0A1R3RZH8"/>
<keyword evidence="3" id="KW-0539">Nucleus</keyword>
<dbReference type="CDD" id="cd12148">
    <property type="entry name" value="fungal_TF_MHR"/>
    <property type="match status" value="1"/>
</dbReference>
<keyword evidence="1" id="KW-0805">Transcription regulation</keyword>
<name>A0A1R3RZH8_ASPC5</name>
<dbReference type="Proteomes" id="UP000188318">
    <property type="component" value="Unassembled WGS sequence"/>
</dbReference>
<sequence>MAPPMAWTASEMLDMHTSALHRLESISKGNVTYSGPSPNNTSQHDMTSSGLQKANSCWWILRTQCFQDCCKSLLPMPVESLSTSHWAVIASALLWIAISLQQLPSKYDIVVTPGLSYPPKRLMELCVASVETVIDAEEMVANTTGRLECLVLLGIFYNNDGKLQKAWLSYRQAMDMGQLMGLHRPMSMSQEKAQYLQRAQIERAHCYATLMSQMWHYQLAAWLHLPVMLASEPSKRHDYSVQSYLEVSRNSITCYTAIRRLTEESFCCKSLDFQAFTAAVTFLISILGLNNRQQHGSNGMLAVESVMRILEQLLNAQSDEVATPG</sequence>
<organism evidence="4 5">
    <name type="scientific">Aspergillus carbonarius (strain ITEM 5010)</name>
    <dbReference type="NCBI Taxonomy" id="602072"/>
    <lineage>
        <taxon>Eukaryota</taxon>
        <taxon>Fungi</taxon>
        <taxon>Dikarya</taxon>
        <taxon>Ascomycota</taxon>
        <taxon>Pezizomycotina</taxon>
        <taxon>Eurotiomycetes</taxon>
        <taxon>Eurotiomycetidae</taxon>
        <taxon>Eurotiales</taxon>
        <taxon>Aspergillaceae</taxon>
        <taxon>Aspergillus</taxon>
        <taxon>Aspergillus subgen. Circumdati</taxon>
    </lineage>
</organism>
<dbReference type="VEuPathDB" id="FungiDB:ASPCADRAFT_1529"/>
<gene>
    <name evidence="4" type="ORF">ASPCADRAFT_1529</name>
</gene>
<dbReference type="PANTHER" id="PTHR47840:SF1">
    <property type="entry name" value="ZN(II)2CYS6 TRANSCRIPTION FACTOR (EUROFUNG)"/>
    <property type="match status" value="1"/>
</dbReference>
<evidence type="ECO:0000313" key="5">
    <source>
        <dbReference type="Proteomes" id="UP000188318"/>
    </source>
</evidence>
<reference evidence="5" key="1">
    <citation type="journal article" date="2017" name="Genome Biol.">
        <title>Comparative genomics reveals high biological diversity and specific adaptations in the industrially and medically important fungal genus Aspergillus.</title>
        <authorList>
            <person name="de Vries R.P."/>
            <person name="Riley R."/>
            <person name="Wiebenga A."/>
            <person name="Aguilar-Osorio G."/>
            <person name="Amillis S."/>
            <person name="Uchima C.A."/>
            <person name="Anderluh G."/>
            <person name="Asadollahi M."/>
            <person name="Askin M."/>
            <person name="Barry K."/>
            <person name="Battaglia E."/>
            <person name="Bayram O."/>
            <person name="Benocci T."/>
            <person name="Braus-Stromeyer S.A."/>
            <person name="Caldana C."/>
            <person name="Canovas D."/>
            <person name="Cerqueira G.C."/>
            <person name="Chen F."/>
            <person name="Chen W."/>
            <person name="Choi C."/>
            <person name="Clum A."/>
            <person name="Dos Santos R.A."/>
            <person name="Damasio A.R."/>
            <person name="Diallinas G."/>
            <person name="Emri T."/>
            <person name="Fekete E."/>
            <person name="Flipphi M."/>
            <person name="Freyberg S."/>
            <person name="Gallo A."/>
            <person name="Gournas C."/>
            <person name="Habgood R."/>
            <person name="Hainaut M."/>
            <person name="Harispe M.L."/>
            <person name="Henrissat B."/>
            <person name="Hilden K.S."/>
            <person name="Hope R."/>
            <person name="Hossain A."/>
            <person name="Karabika E."/>
            <person name="Karaffa L."/>
            <person name="Karanyi Z."/>
            <person name="Krasevec N."/>
            <person name="Kuo A."/>
            <person name="Kusch H."/>
            <person name="LaButti K."/>
            <person name="Lagendijk E.L."/>
            <person name="Lapidus A."/>
            <person name="Levasseur A."/>
            <person name="Lindquist E."/>
            <person name="Lipzen A."/>
            <person name="Logrieco A.F."/>
            <person name="MacCabe A."/>
            <person name="Maekelae M.R."/>
            <person name="Malavazi I."/>
            <person name="Melin P."/>
            <person name="Meyer V."/>
            <person name="Mielnichuk N."/>
            <person name="Miskei M."/>
            <person name="Molnar A.P."/>
            <person name="Mule G."/>
            <person name="Ngan C.Y."/>
            <person name="Orejas M."/>
            <person name="Orosz E."/>
            <person name="Ouedraogo J.P."/>
            <person name="Overkamp K.M."/>
            <person name="Park H.-S."/>
            <person name="Perrone G."/>
            <person name="Piumi F."/>
            <person name="Punt P.J."/>
            <person name="Ram A.F."/>
            <person name="Ramon A."/>
            <person name="Rauscher S."/>
            <person name="Record E."/>
            <person name="Riano-Pachon D.M."/>
            <person name="Robert V."/>
            <person name="Roehrig J."/>
            <person name="Ruller R."/>
            <person name="Salamov A."/>
            <person name="Salih N.S."/>
            <person name="Samson R.A."/>
            <person name="Sandor E."/>
            <person name="Sanguinetti M."/>
            <person name="Schuetze T."/>
            <person name="Sepcic K."/>
            <person name="Shelest E."/>
            <person name="Sherlock G."/>
            <person name="Sophianopoulou V."/>
            <person name="Squina F.M."/>
            <person name="Sun H."/>
            <person name="Susca A."/>
            <person name="Todd R.B."/>
            <person name="Tsang A."/>
            <person name="Unkles S.E."/>
            <person name="van de Wiele N."/>
            <person name="van Rossen-Uffink D."/>
            <person name="Oliveira J.V."/>
            <person name="Vesth T.C."/>
            <person name="Visser J."/>
            <person name="Yu J.-H."/>
            <person name="Zhou M."/>
            <person name="Andersen M.R."/>
            <person name="Archer D.B."/>
            <person name="Baker S.E."/>
            <person name="Benoit I."/>
            <person name="Brakhage A.A."/>
            <person name="Braus G.H."/>
            <person name="Fischer R."/>
            <person name="Frisvad J.C."/>
            <person name="Goldman G.H."/>
            <person name="Houbraken J."/>
            <person name="Oakley B."/>
            <person name="Pocsi I."/>
            <person name="Scazzocchio C."/>
            <person name="Seiboth B."/>
            <person name="vanKuyk P.A."/>
            <person name="Wortman J."/>
            <person name="Dyer P.S."/>
            <person name="Grigoriev I.V."/>
        </authorList>
    </citation>
    <scope>NUCLEOTIDE SEQUENCE [LARGE SCALE GENOMIC DNA]</scope>
    <source>
        <strain evidence="5">ITEM 5010</strain>
    </source>
</reference>
<evidence type="ECO:0000256" key="1">
    <source>
        <dbReference type="ARBA" id="ARBA00023015"/>
    </source>
</evidence>
<dbReference type="EMBL" id="KV907494">
    <property type="protein sequence ID" value="OOF99861.1"/>
    <property type="molecule type" value="Genomic_DNA"/>
</dbReference>
<evidence type="ECO:0000256" key="2">
    <source>
        <dbReference type="ARBA" id="ARBA00023163"/>
    </source>
</evidence>
<protein>
    <recommendedName>
        <fullName evidence="6">Transcription factor domain-containing protein</fullName>
    </recommendedName>
</protein>